<evidence type="ECO:0000313" key="1">
    <source>
        <dbReference type="EMBL" id="EFI35163.1"/>
    </source>
</evidence>
<dbReference type="EMBL" id="ACJN02000002">
    <property type="protein sequence ID" value="EFI35163.1"/>
    <property type="molecule type" value="Genomic_DNA"/>
</dbReference>
<protein>
    <recommendedName>
        <fullName evidence="3">DUF4197 domain-containing protein</fullName>
    </recommendedName>
</protein>
<dbReference type="Pfam" id="PF13852">
    <property type="entry name" value="DUF4197"/>
    <property type="match status" value="1"/>
</dbReference>
<dbReference type="AlphaFoldDB" id="D6SQY7"/>
<gene>
    <name evidence="1" type="ORF">Dthio_PD2561</name>
</gene>
<dbReference type="eggNOG" id="ENOG502Z7PK">
    <property type="taxonomic scope" value="Bacteria"/>
</dbReference>
<evidence type="ECO:0008006" key="3">
    <source>
        <dbReference type="Google" id="ProtNLM"/>
    </source>
</evidence>
<reference evidence="1" key="1">
    <citation type="submission" date="2010-05" db="EMBL/GenBank/DDBJ databases">
        <title>The draft genome of Desulfonatronospira thiodismutans ASO3-1.</title>
        <authorList>
            <consortium name="US DOE Joint Genome Institute (JGI-PGF)"/>
            <person name="Lucas S."/>
            <person name="Copeland A."/>
            <person name="Lapidus A."/>
            <person name="Cheng J.-F."/>
            <person name="Bruce D."/>
            <person name="Goodwin L."/>
            <person name="Pitluck S."/>
            <person name="Chertkov O."/>
            <person name="Brettin T."/>
            <person name="Detter J.C."/>
            <person name="Han C."/>
            <person name="Land M.L."/>
            <person name="Hauser L."/>
            <person name="Kyrpides N."/>
            <person name="Mikhailova N."/>
            <person name="Muyzer G."/>
            <person name="Woyke T."/>
        </authorList>
    </citation>
    <scope>NUCLEOTIDE SEQUENCE [LARGE SCALE GENOMIC DNA]</scope>
    <source>
        <strain evidence="1">ASO3-1</strain>
    </source>
</reference>
<dbReference type="OrthoDB" id="9789685at2"/>
<dbReference type="InterPro" id="IPR025245">
    <property type="entry name" value="DUF4197"/>
</dbReference>
<evidence type="ECO:0000313" key="2">
    <source>
        <dbReference type="Proteomes" id="UP000005496"/>
    </source>
</evidence>
<proteinExistence type="predicted"/>
<organism evidence="1 2">
    <name type="scientific">Desulfonatronospira thiodismutans ASO3-1</name>
    <dbReference type="NCBI Taxonomy" id="555779"/>
    <lineage>
        <taxon>Bacteria</taxon>
        <taxon>Pseudomonadati</taxon>
        <taxon>Thermodesulfobacteriota</taxon>
        <taxon>Desulfovibrionia</taxon>
        <taxon>Desulfovibrionales</taxon>
        <taxon>Desulfonatronovibrionaceae</taxon>
        <taxon>Desulfonatronospira</taxon>
    </lineage>
</organism>
<accession>D6SQY7</accession>
<name>D6SQY7_9BACT</name>
<comment type="caution">
    <text evidence="1">The sequence shown here is derived from an EMBL/GenBank/DDBJ whole genome shotgun (WGS) entry which is preliminary data.</text>
</comment>
<keyword evidence="2" id="KW-1185">Reference proteome</keyword>
<dbReference type="Proteomes" id="UP000005496">
    <property type="component" value="Unassembled WGS sequence"/>
</dbReference>
<sequence length="245" mass="27509">MGKYWLFMAFFVAVLLGGSELRAQDWLQRGMDALRDQPDATEKSGLADSEIAEGLREALRIGSENVISHLGREDGYYQDPKAHIPLPVSLQNVQNILERAGMGHMLDDLELRMNRAAEQATPRAREMFVQAISEMTLDDVRGIYNGPDDAATRYFEGTMSGPLSEEFTPLVRESLADVGAVRAYEDLMSRYQQLPFVPDARADISKHVVDHSIEAIFEYLAVEEAAIRNDPLKQTTSMLQRVFGR</sequence>